<evidence type="ECO:0000256" key="9">
    <source>
        <dbReference type="SAM" id="MobiDB-lite"/>
    </source>
</evidence>
<keyword evidence="13" id="KW-1185">Reference proteome</keyword>
<feature type="compositionally biased region" description="Basic and acidic residues" evidence="9">
    <location>
        <begin position="519"/>
        <end position="529"/>
    </location>
</feature>
<dbReference type="GO" id="GO:0006405">
    <property type="term" value="P:RNA export from nucleus"/>
    <property type="evidence" value="ECO:0007669"/>
    <property type="project" value="TreeGrafter"/>
</dbReference>
<keyword evidence="10" id="KW-0812">Transmembrane</keyword>
<dbReference type="Proteomes" id="UP000230750">
    <property type="component" value="Unassembled WGS sequence"/>
</dbReference>
<accession>A0A2G8LGB1</accession>
<comment type="caution">
    <text evidence="12">The sequence shown here is derived from an EMBL/GenBank/DDBJ whole genome shotgun (WGS) entry which is preliminary data.</text>
</comment>
<keyword evidence="7" id="KW-0906">Nuclear pore complex</keyword>
<dbReference type="GO" id="GO:0044614">
    <property type="term" value="C:nuclear pore cytoplasmic filaments"/>
    <property type="evidence" value="ECO:0007669"/>
    <property type="project" value="TreeGrafter"/>
</dbReference>
<evidence type="ECO:0000256" key="3">
    <source>
        <dbReference type="ARBA" id="ARBA00022448"/>
    </source>
</evidence>
<evidence type="ECO:0000256" key="4">
    <source>
        <dbReference type="ARBA" id="ARBA00022816"/>
    </source>
</evidence>
<keyword evidence="10" id="KW-1133">Transmembrane helix</keyword>
<dbReference type="PROSITE" id="PS51434">
    <property type="entry name" value="NUP_C"/>
    <property type="match status" value="1"/>
</dbReference>
<dbReference type="GO" id="GO:0008139">
    <property type="term" value="F:nuclear localization sequence binding"/>
    <property type="evidence" value="ECO:0007669"/>
    <property type="project" value="TreeGrafter"/>
</dbReference>
<dbReference type="GO" id="GO:0017056">
    <property type="term" value="F:structural constituent of nuclear pore"/>
    <property type="evidence" value="ECO:0007669"/>
    <property type="project" value="InterPro"/>
</dbReference>
<evidence type="ECO:0000256" key="8">
    <source>
        <dbReference type="ARBA" id="ARBA00023242"/>
    </source>
</evidence>
<reference evidence="12 13" key="1">
    <citation type="journal article" date="2017" name="PLoS Biol.">
        <title>The sea cucumber genome provides insights into morphological evolution and visceral regeneration.</title>
        <authorList>
            <person name="Zhang X."/>
            <person name="Sun L."/>
            <person name="Yuan J."/>
            <person name="Sun Y."/>
            <person name="Gao Y."/>
            <person name="Zhang L."/>
            <person name="Li S."/>
            <person name="Dai H."/>
            <person name="Hamel J.F."/>
            <person name="Liu C."/>
            <person name="Yu Y."/>
            <person name="Liu S."/>
            <person name="Lin W."/>
            <person name="Guo K."/>
            <person name="Jin S."/>
            <person name="Xu P."/>
            <person name="Storey K.B."/>
            <person name="Huan P."/>
            <person name="Zhang T."/>
            <person name="Zhou Y."/>
            <person name="Zhang J."/>
            <person name="Lin C."/>
            <person name="Li X."/>
            <person name="Xing L."/>
            <person name="Huo D."/>
            <person name="Sun M."/>
            <person name="Wang L."/>
            <person name="Mercier A."/>
            <person name="Li F."/>
            <person name="Yang H."/>
            <person name="Xiang J."/>
        </authorList>
    </citation>
    <scope>NUCLEOTIDE SEQUENCE [LARGE SCALE GENOMIC DNA]</scope>
    <source>
        <strain evidence="12">Shaxun</strain>
        <tissue evidence="12">Muscle</tissue>
    </source>
</reference>
<dbReference type="SUPFAM" id="SSF82215">
    <property type="entry name" value="C-terminal autoproteolytic domain of nucleoporin nup98"/>
    <property type="match status" value="1"/>
</dbReference>
<dbReference type="InterPro" id="IPR036903">
    <property type="entry name" value="Nup98_auto-Pept-S59_dom_sf"/>
</dbReference>
<dbReference type="PANTHER" id="PTHR23198:SF6">
    <property type="entry name" value="NUCLEAR PORE COMPLEX PROTEIN NUP98-NUP96"/>
    <property type="match status" value="1"/>
</dbReference>
<keyword evidence="10" id="KW-0472">Membrane</keyword>
<evidence type="ECO:0000256" key="2">
    <source>
        <dbReference type="ARBA" id="ARBA00008926"/>
    </source>
</evidence>
<dbReference type="Gene3D" id="3.30.1610.10">
    <property type="entry name" value="Peptidase S59, nucleoporin"/>
    <property type="match status" value="1"/>
</dbReference>
<feature type="region of interest" description="Disordered" evidence="9">
    <location>
        <begin position="620"/>
        <end position="664"/>
    </location>
</feature>
<evidence type="ECO:0000256" key="7">
    <source>
        <dbReference type="ARBA" id="ARBA00023132"/>
    </source>
</evidence>
<gene>
    <name evidence="12" type="ORF">BSL78_03798</name>
</gene>
<feature type="domain" description="Peptidase S59" evidence="11">
    <location>
        <begin position="707"/>
        <end position="831"/>
    </location>
</feature>
<dbReference type="GO" id="GO:0034398">
    <property type="term" value="P:telomere tethering at nuclear periphery"/>
    <property type="evidence" value="ECO:0007669"/>
    <property type="project" value="TreeGrafter"/>
</dbReference>
<dbReference type="GO" id="GO:0051028">
    <property type="term" value="P:mRNA transport"/>
    <property type="evidence" value="ECO:0007669"/>
    <property type="project" value="UniProtKB-KW"/>
</dbReference>
<sequence length="831" mass="92017">MFGQQNTQFGSSGFGANQTSAFSTPASGGFGTPSAFGAQTPSTNLFGNTANSNTSGGLFGNNNNNRFGQPNTSSGTGFSFGSNVFGTSNNNTATSTGEEVSWHPSKQLLWHWSIWSQAGCRVWYKYLWSLFGQQQAVVALCLDSQQTRPLQESWSQCRRKSLWFISIRHHHQISRTPTGGYVANRKGGTGTGILGMGMTQQDSKSSGLFGQANTTSGFTFGTQSKPSLGVPPLQEGLEPVAVCLARRPSPTAKWWIIRAAKPAFGQTTQSSSLFGNTGTGTSLFGKIRNRRPSSASHYHSDHHAIVWRWNHTFGATTNTFGNSSFGQNTFGQPNQTGSLFNKPTGFGTSTGNTGLSFGTQSNSLFGNQSKPGGLTLGRHKYWLWLMMMIEFVFLEWYYLDGGHSILLCLYLCLISLGSYASVLMVEPLMEQQQMEDCLGTKARQGLAQDWGQVVRLDLPWGQLSTLALISEWLWKHWIKHGWNQAQLGGNAPSQNAQSQLHLFNLLNSPYGDNPLFKNKLTEKDAKDGSNKSTSFLVSARQSPSAKPKPHFSNNKSWKAKFFEGLEEEDPTLSPATFVPRRSVKKLVIKKKLELEENHVNDSSLFGKTLSTDDDLIERTSIYPERDSDRDHAMDRQNSSKEDGDPNCTVSDLNPTGGSKPTKKSLESSAKVRLGFKNPPPIWTSLLSWRYRTSWKIYHPSPGWGCLTQSGVLLHTLLEGVGFHHQRRALREVENFTIGREGYGSVFFPGVTDISNLNLDEIVYFRRKEITVYPDDDSKPAEGEGLNKRAEVTLDRTWPVDKSSREPITDTERLNALGYEEKLERANHQVGS</sequence>
<feature type="compositionally biased region" description="Basic and acidic residues" evidence="9">
    <location>
        <begin position="623"/>
        <end position="643"/>
    </location>
</feature>
<dbReference type="OrthoDB" id="3797628at2759"/>
<dbReference type="GO" id="GO:0006606">
    <property type="term" value="P:protein import into nucleus"/>
    <property type="evidence" value="ECO:0007669"/>
    <property type="project" value="TreeGrafter"/>
</dbReference>
<comment type="subcellular location">
    <subcellularLocation>
        <location evidence="1">Nucleus</location>
        <location evidence="1">Nuclear pore complex</location>
    </subcellularLocation>
</comment>
<feature type="transmembrane region" description="Helical" evidence="10">
    <location>
        <begin position="404"/>
        <end position="425"/>
    </location>
</feature>
<evidence type="ECO:0000256" key="5">
    <source>
        <dbReference type="ARBA" id="ARBA00022927"/>
    </source>
</evidence>
<evidence type="ECO:0000256" key="6">
    <source>
        <dbReference type="ARBA" id="ARBA00023010"/>
    </source>
</evidence>
<evidence type="ECO:0000256" key="10">
    <source>
        <dbReference type="SAM" id="Phobius"/>
    </source>
</evidence>
<keyword evidence="8" id="KW-0539">Nucleus</keyword>
<comment type="similarity">
    <text evidence="2">Belongs to the nucleoporin GLFG family.</text>
</comment>
<evidence type="ECO:0000256" key="1">
    <source>
        <dbReference type="ARBA" id="ARBA00004567"/>
    </source>
</evidence>
<dbReference type="STRING" id="307972.A0A2G8LGB1"/>
<proteinExistence type="inferred from homology"/>
<keyword evidence="4" id="KW-0509">mRNA transport</keyword>
<evidence type="ECO:0000313" key="13">
    <source>
        <dbReference type="Proteomes" id="UP000230750"/>
    </source>
</evidence>
<name>A0A2G8LGB1_STIJA</name>
<dbReference type="GO" id="GO:0000973">
    <property type="term" value="P:post-transcriptional tethering of RNA polymerase II gene DNA at nuclear periphery"/>
    <property type="evidence" value="ECO:0007669"/>
    <property type="project" value="TreeGrafter"/>
</dbReference>
<keyword evidence="5" id="KW-0653">Protein transport</keyword>
<dbReference type="AlphaFoldDB" id="A0A2G8LGB1"/>
<dbReference type="PANTHER" id="PTHR23198">
    <property type="entry name" value="NUCLEOPORIN"/>
    <property type="match status" value="1"/>
</dbReference>
<dbReference type="InterPro" id="IPR037665">
    <property type="entry name" value="Nucleoporin_S59-like"/>
</dbReference>
<feature type="compositionally biased region" description="Polar residues" evidence="9">
    <location>
        <begin position="647"/>
        <end position="658"/>
    </location>
</feature>
<feature type="region of interest" description="Disordered" evidence="9">
    <location>
        <begin position="517"/>
        <end position="553"/>
    </location>
</feature>
<keyword evidence="6" id="KW-0811">Translocation</keyword>
<protein>
    <recommendedName>
        <fullName evidence="11">Peptidase S59 domain-containing protein</fullName>
    </recommendedName>
</protein>
<feature type="transmembrane region" description="Helical" evidence="10">
    <location>
        <begin position="381"/>
        <end position="398"/>
    </location>
</feature>
<feature type="compositionally biased region" description="Polar residues" evidence="9">
    <location>
        <begin position="530"/>
        <end position="544"/>
    </location>
</feature>
<keyword evidence="3" id="KW-0813">Transport</keyword>
<dbReference type="EMBL" id="MRZV01000087">
    <property type="protein sequence ID" value="PIK59288.1"/>
    <property type="molecule type" value="Genomic_DNA"/>
</dbReference>
<organism evidence="12 13">
    <name type="scientific">Stichopus japonicus</name>
    <name type="common">Sea cucumber</name>
    <dbReference type="NCBI Taxonomy" id="307972"/>
    <lineage>
        <taxon>Eukaryota</taxon>
        <taxon>Metazoa</taxon>
        <taxon>Echinodermata</taxon>
        <taxon>Eleutherozoa</taxon>
        <taxon>Echinozoa</taxon>
        <taxon>Holothuroidea</taxon>
        <taxon>Aspidochirotacea</taxon>
        <taxon>Aspidochirotida</taxon>
        <taxon>Stichopodidae</taxon>
        <taxon>Apostichopus</taxon>
    </lineage>
</organism>
<dbReference type="Pfam" id="PF04096">
    <property type="entry name" value="Nucleoporin2"/>
    <property type="match status" value="1"/>
</dbReference>
<dbReference type="GO" id="GO:0003723">
    <property type="term" value="F:RNA binding"/>
    <property type="evidence" value="ECO:0007669"/>
    <property type="project" value="TreeGrafter"/>
</dbReference>
<evidence type="ECO:0000313" key="12">
    <source>
        <dbReference type="EMBL" id="PIK59288.1"/>
    </source>
</evidence>
<evidence type="ECO:0000259" key="11">
    <source>
        <dbReference type="PROSITE" id="PS51434"/>
    </source>
</evidence>
<dbReference type="InterPro" id="IPR007230">
    <property type="entry name" value="Nup98_auto-Pept-S59_dom"/>
</dbReference>